<organism evidence="2 3">
    <name type="scientific">Plasmodium gonderi</name>
    <dbReference type="NCBI Taxonomy" id="77519"/>
    <lineage>
        <taxon>Eukaryota</taxon>
        <taxon>Sar</taxon>
        <taxon>Alveolata</taxon>
        <taxon>Apicomplexa</taxon>
        <taxon>Aconoidasida</taxon>
        <taxon>Haemosporida</taxon>
        <taxon>Plasmodiidae</taxon>
        <taxon>Plasmodium</taxon>
        <taxon>Plasmodium (Plasmodium)</taxon>
    </lineage>
</organism>
<dbReference type="Proteomes" id="UP000195521">
    <property type="component" value="Unassembled WGS sequence"/>
</dbReference>
<dbReference type="GeneID" id="39745112"/>
<dbReference type="Pfam" id="PF05795">
    <property type="entry name" value="Plasmodium_Vir"/>
    <property type="match status" value="1"/>
</dbReference>
<comment type="caution">
    <text evidence="2">The sequence shown here is derived from an EMBL/GenBank/DDBJ whole genome shotgun (WGS) entry which is preliminary data.</text>
</comment>
<sequence length="340" mass="41038">MSKNYYTLEDYIFFKNIFDTTHGTEVNTDDINIFLSPQYNRPLDNVIRTTFINNCKRIKKYFEYFKTEDSCNNSECCNFINYWINKESRALMHNDFNKKFYIFRYFMEYVHYNNNDDKYNRCIDDIKYMDNNLYNKVNKLYTLYEDYDGLIYSIIKNFIDETLCGYLNNLIKEYNELIQNYNVEYDTSFVKELNNIRCLIENIEWKSTDNCKELLPRLSQNPYANEYEETCKSLKEAGYIQRYSKRLEADFLLPSPATNTSIKTIIKTLFISIIVGVIFLGLYKFTQFRKYSYPIILRMRKMLTNTNDESYEKHISEYDNSSMNSEEKMYNIMYISGKKS</sequence>
<evidence type="ECO:0000256" key="1">
    <source>
        <dbReference type="SAM" id="Phobius"/>
    </source>
</evidence>
<dbReference type="OMA" id="KCKIEND"/>
<dbReference type="InterPro" id="IPR008780">
    <property type="entry name" value="Plasmodium_Vir"/>
</dbReference>
<keyword evidence="3" id="KW-1185">Reference proteome</keyword>
<gene>
    <name evidence="2" type="ORF">PGO_002215</name>
</gene>
<dbReference type="RefSeq" id="XP_028546893.1">
    <property type="nucleotide sequence ID" value="XM_028691092.1"/>
</dbReference>
<proteinExistence type="predicted"/>
<dbReference type="AlphaFoldDB" id="A0A1Y1JWV9"/>
<feature type="transmembrane region" description="Helical" evidence="1">
    <location>
        <begin position="265"/>
        <end position="283"/>
    </location>
</feature>
<dbReference type="OrthoDB" id="389398at2759"/>
<reference evidence="3" key="1">
    <citation type="submission" date="2017-04" db="EMBL/GenBank/DDBJ databases">
        <title>Plasmodium gonderi genome.</title>
        <authorList>
            <person name="Arisue N."/>
            <person name="Honma H."/>
            <person name="Kawai S."/>
            <person name="Tougan T."/>
            <person name="Tanabe K."/>
            <person name="Horii T."/>
        </authorList>
    </citation>
    <scope>NUCLEOTIDE SEQUENCE [LARGE SCALE GENOMIC DNA]</scope>
    <source>
        <strain evidence="3">ATCC 30045</strain>
    </source>
</reference>
<evidence type="ECO:0000313" key="2">
    <source>
        <dbReference type="EMBL" id="GAW84304.1"/>
    </source>
</evidence>
<keyword evidence="1" id="KW-0472">Membrane</keyword>
<keyword evidence="1" id="KW-1133">Transmembrane helix</keyword>
<protein>
    <submittedName>
        <fullName evidence="2">Variable surface protein</fullName>
    </submittedName>
</protein>
<dbReference type="EMBL" id="BDQF01000224">
    <property type="protein sequence ID" value="GAW84304.1"/>
    <property type="molecule type" value="Genomic_DNA"/>
</dbReference>
<name>A0A1Y1JWV9_PLAGO</name>
<keyword evidence="1" id="KW-0812">Transmembrane</keyword>
<accession>A0A1Y1JWV9</accession>
<evidence type="ECO:0000313" key="3">
    <source>
        <dbReference type="Proteomes" id="UP000195521"/>
    </source>
</evidence>